<evidence type="ECO:0000313" key="3">
    <source>
        <dbReference type="Proteomes" id="UP000075714"/>
    </source>
</evidence>
<dbReference type="InterPro" id="IPR008752">
    <property type="entry name" value="Peptidase_M11"/>
</dbReference>
<dbReference type="SUPFAM" id="SSF55486">
    <property type="entry name" value="Metalloproteases ('zincins'), catalytic domain"/>
    <property type="match status" value="1"/>
</dbReference>
<accession>A0A150G809</accession>
<evidence type="ECO:0000313" key="2">
    <source>
        <dbReference type="EMBL" id="KXZ45977.1"/>
    </source>
</evidence>
<name>A0A150G809_GONPE</name>
<dbReference type="STRING" id="33097.A0A150G809"/>
<protein>
    <recommendedName>
        <fullName evidence="1">Peptidase M11 gametolysin domain-containing protein</fullName>
    </recommendedName>
</protein>
<organism evidence="2 3">
    <name type="scientific">Gonium pectorale</name>
    <name type="common">Green alga</name>
    <dbReference type="NCBI Taxonomy" id="33097"/>
    <lineage>
        <taxon>Eukaryota</taxon>
        <taxon>Viridiplantae</taxon>
        <taxon>Chlorophyta</taxon>
        <taxon>core chlorophytes</taxon>
        <taxon>Chlorophyceae</taxon>
        <taxon>CS clade</taxon>
        <taxon>Chlamydomonadales</taxon>
        <taxon>Volvocaceae</taxon>
        <taxon>Gonium</taxon>
    </lineage>
</organism>
<proteinExistence type="predicted"/>
<sequence length="524" mass="58268">MVSVLLDLTDETRAVRVSVYVTESRAANPYTYTLVELANGTTYATRVDFPPSGVRFQTGDLIATTLNYTLPRHVARRLAILANDKPLWATDSVLVITSWRLYQMILTLGRITGGQSFAPVATDSWRRGSSVAADLIVVNGTQLNVTSLAFLFQSPDCETPLLATISASRLRQAWYNQSEDGGAASPMAGNLQQYYQVCSNGFLRFEREKNLVFGPIDIPCKGINIDRTAYDMYNGDDGRGGLTNTFTAMWEAAERHLDRFTKAVKGCPTNNYGGCKSFIYAMTEEQPNVPNVFHELGHNIGLSHSDRLKCPQNGDCYNDYETDPTDPMGAPHIENVDEVRASSYPPGQAYIAGWATPKYDVNISEFTEGEPRSYRVDSMSTGSRTYIRLTLGNANLAARHQRAIYVSYRTRTQSPGGYDSGLEYDRGLWIHEYNDTFSETAPAVTNPLGLAMLSFGEALEYPLPHWGGTQHYTYKVGALGSAERLNITLVRVTDTYADVRICYSRAFSEATQPSFCYDTKDNDW</sequence>
<dbReference type="Proteomes" id="UP000075714">
    <property type="component" value="Unassembled WGS sequence"/>
</dbReference>
<dbReference type="AlphaFoldDB" id="A0A150G809"/>
<dbReference type="EMBL" id="LSYV01000049">
    <property type="protein sequence ID" value="KXZ45977.1"/>
    <property type="molecule type" value="Genomic_DNA"/>
</dbReference>
<gene>
    <name evidence="2" type="ORF">GPECTOR_48g409</name>
</gene>
<dbReference type="Pfam" id="PF05548">
    <property type="entry name" value="Peptidase_M11"/>
    <property type="match status" value="1"/>
</dbReference>
<feature type="domain" description="Peptidase M11 gametolysin" evidence="1">
    <location>
        <begin position="185"/>
        <end position="443"/>
    </location>
</feature>
<comment type="caution">
    <text evidence="2">The sequence shown here is derived from an EMBL/GenBank/DDBJ whole genome shotgun (WGS) entry which is preliminary data.</text>
</comment>
<keyword evidence="3" id="KW-1185">Reference proteome</keyword>
<evidence type="ECO:0000259" key="1">
    <source>
        <dbReference type="Pfam" id="PF05548"/>
    </source>
</evidence>
<reference evidence="3" key="1">
    <citation type="journal article" date="2016" name="Nat. Commun.">
        <title>The Gonium pectorale genome demonstrates co-option of cell cycle regulation during the evolution of multicellularity.</title>
        <authorList>
            <person name="Hanschen E.R."/>
            <person name="Marriage T.N."/>
            <person name="Ferris P.J."/>
            <person name="Hamaji T."/>
            <person name="Toyoda A."/>
            <person name="Fujiyama A."/>
            <person name="Neme R."/>
            <person name="Noguchi H."/>
            <person name="Minakuchi Y."/>
            <person name="Suzuki M."/>
            <person name="Kawai-Toyooka H."/>
            <person name="Smith D.R."/>
            <person name="Sparks H."/>
            <person name="Anderson J."/>
            <person name="Bakaric R."/>
            <person name="Luria V."/>
            <person name="Karger A."/>
            <person name="Kirschner M.W."/>
            <person name="Durand P.M."/>
            <person name="Michod R.E."/>
            <person name="Nozaki H."/>
            <person name="Olson B.J."/>
        </authorList>
    </citation>
    <scope>NUCLEOTIDE SEQUENCE [LARGE SCALE GENOMIC DNA]</scope>
    <source>
        <strain evidence="3">NIES-2863</strain>
    </source>
</reference>